<keyword evidence="2 11" id="KW-0436">Ligase</keyword>
<dbReference type="Proteomes" id="UP001324634">
    <property type="component" value="Chromosome"/>
</dbReference>
<keyword evidence="7 11" id="KW-0067">ATP-binding</keyword>
<evidence type="ECO:0000313" key="13">
    <source>
        <dbReference type="Proteomes" id="UP001324634"/>
    </source>
</evidence>
<dbReference type="HAMAP" id="MF_01633">
    <property type="entry name" value="QueC"/>
    <property type="match status" value="1"/>
</dbReference>
<accession>A0AAX4HN72</accession>
<feature type="binding site" evidence="11">
    <location>
        <position position="203"/>
    </location>
    <ligand>
        <name>Zn(2+)</name>
        <dbReference type="ChEBI" id="CHEBI:29105"/>
    </ligand>
</feature>
<comment type="function">
    <text evidence="11">Catalyzes the ATP-dependent conversion of 7-carboxy-7-deazaguanine (CDG) to 7-cyano-7-deazaguanine (preQ(0)).</text>
</comment>
<dbReference type="PANTHER" id="PTHR42914:SF1">
    <property type="entry name" value="7-CYANO-7-DEAZAGUANINE SYNTHASE"/>
    <property type="match status" value="1"/>
</dbReference>
<evidence type="ECO:0000256" key="4">
    <source>
        <dbReference type="ARBA" id="ARBA00022741"/>
    </source>
</evidence>
<dbReference type="Pfam" id="PF06508">
    <property type="entry name" value="QueC"/>
    <property type="match status" value="1"/>
</dbReference>
<dbReference type="CDD" id="cd01995">
    <property type="entry name" value="QueC-like"/>
    <property type="match status" value="1"/>
</dbReference>
<comment type="pathway">
    <text evidence="1 11">Purine metabolism; 7-cyano-7-deazaguanine biosynthesis.</text>
</comment>
<dbReference type="GO" id="GO:0008270">
    <property type="term" value="F:zinc ion binding"/>
    <property type="evidence" value="ECO:0007669"/>
    <property type="project" value="UniProtKB-UniRule"/>
</dbReference>
<feature type="binding site" evidence="11">
    <location>
        <position position="189"/>
    </location>
    <ligand>
        <name>Zn(2+)</name>
        <dbReference type="ChEBI" id="CHEBI:29105"/>
    </ligand>
</feature>
<gene>
    <name evidence="11 12" type="primary">queC</name>
    <name evidence="12" type="ORF">SOO65_17930</name>
</gene>
<feature type="binding site" evidence="11">
    <location>
        <begin position="8"/>
        <end position="18"/>
    </location>
    <ligand>
        <name>ATP</name>
        <dbReference type="ChEBI" id="CHEBI:30616"/>
    </ligand>
</feature>
<keyword evidence="5 11" id="KW-0671">Queuosine biosynthesis</keyword>
<reference evidence="12 13" key="1">
    <citation type="submission" date="2023-11" db="EMBL/GenBank/DDBJ databases">
        <title>Peredibacter starrii A3.12.</title>
        <authorList>
            <person name="Mitchell R.J."/>
        </authorList>
    </citation>
    <scope>NUCLEOTIDE SEQUENCE [LARGE SCALE GENOMIC DNA]</scope>
    <source>
        <strain evidence="12 13">A3.12</strain>
    </source>
</reference>
<dbReference type="KEGG" id="psti:SOO65_17930"/>
<keyword evidence="4 11" id="KW-0547">Nucleotide-binding</keyword>
<evidence type="ECO:0000313" key="12">
    <source>
        <dbReference type="EMBL" id="WPU64576.1"/>
    </source>
</evidence>
<organism evidence="12 13">
    <name type="scientific">Peredibacter starrii</name>
    <dbReference type="NCBI Taxonomy" id="28202"/>
    <lineage>
        <taxon>Bacteria</taxon>
        <taxon>Pseudomonadati</taxon>
        <taxon>Bdellovibrionota</taxon>
        <taxon>Bacteriovoracia</taxon>
        <taxon>Bacteriovoracales</taxon>
        <taxon>Bacteriovoracaceae</taxon>
        <taxon>Peredibacter</taxon>
    </lineage>
</organism>
<feature type="binding site" evidence="11">
    <location>
        <position position="197"/>
    </location>
    <ligand>
        <name>Zn(2+)</name>
        <dbReference type="ChEBI" id="CHEBI:29105"/>
    </ligand>
</feature>
<evidence type="ECO:0000256" key="7">
    <source>
        <dbReference type="ARBA" id="ARBA00022840"/>
    </source>
</evidence>
<evidence type="ECO:0000256" key="10">
    <source>
        <dbReference type="ARBA" id="ARBA00047890"/>
    </source>
</evidence>
<name>A0AAX4HN72_9BACT</name>
<dbReference type="PIRSF" id="PIRSF006293">
    <property type="entry name" value="ExsB"/>
    <property type="match status" value="1"/>
</dbReference>
<comment type="cofactor">
    <cofactor evidence="11">
        <name>Zn(2+)</name>
        <dbReference type="ChEBI" id="CHEBI:29105"/>
    </cofactor>
    <text evidence="11">Binds 1 zinc ion per subunit.</text>
</comment>
<proteinExistence type="inferred from homology"/>
<dbReference type="GO" id="GO:0008616">
    <property type="term" value="P:tRNA queuosine(34) biosynthetic process"/>
    <property type="evidence" value="ECO:0007669"/>
    <property type="project" value="UniProtKB-UniRule"/>
</dbReference>
<evidence type="ECO:0000256" key="2">
    <source>
        <dbReference type="ARBA" id="ARBA00022598"/>
    </source>
</evidence>
<evidence type="ECO:0000256" key="6">
    <source>
        <dbReference type="ARBA" id="ARBA00022833"/>
    </source>
</evidence>
<keyword evidence="6 11" id="KW-0862">Zinc</keyword>
<protein>
    <recommendedName>
        <fullName evidence="9 11">7-cyano-7-deazaguanine synthase</fullName>
        <ecNumber evidence="9 11">6.3.4.20</ecNumber>
    </recommendedName>
    <alternativeName>
        <fullName evidence="11">7-cyano-7-carbaguanine synthase</fullName>
    </alternativeName>
    <alternativeName>
        <fullName evidence="11">PreQ(0) synthase</fullName>
    </alternativeName>
    <alternativeName>
        <fullName evidence="11">Queuosine biosynthesis protein QueC</fullName>
    </alternativeName>
</protein>
<keyword evidence="13" id="KW-1185">Reference proteome</keyword>
<dbReference type="EMBL" id="CP139487">
    <property type="protein sequence ID" value="WPU64576.1"/>
    <property type="molecule type" value="Genomic_DNA"/>
</dbReference>
<evidence type="ECO:0000256" key="9">
    <source>
        <dbReference type="ARBA" id="ARBA00039149"/>
    </source>
</evidence>
<dbReference type="PANTHER" id="PTHR42914">
    <property type="entry name" value="7-CYANO-7-DEAZAGUANINE SYNTHASE"/>
    <property type="match status" value="1"/>
</dbReference>
<dbReference type="AlphaFoldDB" id="A0AAX4HN72"/>
<dbReference type="InterPro" id="IPR014729">
    <property type="entry name" value="Rossmann-like_a/b/a_fold"/>
</dbReference>
<dbReference type="SUPFAM" id="SSF52402">
    <property type="entry name" value="Adenine nucleotide alpha hydrolases-like"/>
    <property type="match status" value="1"/>
</dbReference>
<dbReference type="Gene3D" id="3.40.50.620">
    <property type="entry name" value="HUPs"/>
    <property type="match status" value="1"/>
</dbReference>
<comment type="catalytic activity">
    <reaction evidence="10 11">
        <text>7-carboxy-7-carbaguanine + NH4(+) + 2 ATP = 7-cyano-7-carbaguanine + 2 AMP + 2 diphosphate + 2 H(+)</text>
        <dbReference type="Rhea" id="RHEA:27982"/>
        <dbReference type="ChEBI" id="CHEBI:15378"/>
        <dbReference type="ChEBI" id="CHEBI:28938"/>
        <dbReference type="ChEBI" id="CHEBI:30616"/>
        <dbReference type="ChEBI" id="CHEBI:33019"/>
        <dbReference type="ChEBI" id="CHEBI:45075"/>
        <dbReference type="ChEBI" id="CHEBI:61036"/>
        <dbReference type="ChEBI" id="CHEBI:456215"/>
        <dbReference type="EC" id="6.3.4.20"/>
    </reaction>
</comment>
<dbReference type="GO" id="GO:0016879">
    <property type="term" value="F:ligase activity, forming carbon-nitrogen bonds"/>
    <property type="evidence" value="ECO:0007669"/>
    <property type="project" value="UniProtKB-UniRule"/>
</dbReference>
<evidence type="ECO:0000256" key="8">
    <source>
        <dbReference type="ARBA" id="ARBA00037993"/>
    </source>
</evidence>
<evidence type="ECO:0000256" key="1">
    <source>
        <dbReference type="ARBA" id="ARBA00005061"/>
    </source>
</evidence>
<comment type="similarity">
    <text evidence="8 11">Belongs to the QueC family.</text>
</comment>
<sequence length="222" mass="24720">MEKAIVLLSGGMDSLVCAGEALAESQEVSFLHMNYGQKTSVRERKSFDDIADFYKVKESDRKIIDMTFLKQIGGSSLTDENIDVKSYQGDSNVIPDSYVPFRNSIILSLAVSWAEVVGATKLYIGANYEDSPGYPDCRPSYYEAFNRVIKEGTKAGNIEIVTPVLMMKKRDIVLKGQELKVPFALSWSCYKSSDKACGQCDSCALRLRGFREAGIKDPIDYK</sequence>
<dbReference type="RefSeq" id="WP_321393616.1">
    <property type="nucleotide sequence ID" value="NZ_CP139487.1"/>
</dbReference>
<dbReference type="GO" id="GO:0005524">
    <property type="term" value="F:ATP binding"/>
    <property type="evidence" value="ECO:0007669"/>
    <property type="project" value="UniProtKB-UniRule"/>
</dbReference>
<evidence type="ECO:0000256" key="3">
    <source>
        <dbReference type="ARBA" id="ARBA00022723"/>
    </source>
</evidence>
<evidence type="ECO:0000256" key="5">
    <source>
        <dbReference type="ARBA" id="ARBA00022785"/>
    </source>
</evidence>
<evidence type="ECO:0000256" key="11">
    <source>
        <dbReference type="HAMAP-Rule" id="MF_01633"/>
    </source>
</evidence>
<feature type="binding site" evidence="11">
    <location>
        <position position="200"/>
    </location>
    <ligand>
        <name>Zn(2+)</name>
        <dbReference type="ChEBI" id="CHEBI:29105"/>
    </ligand>
</feature>
<keyword evidence="3 11" id="KW-0479">Metal-binding</keyword>
<dbReference type="InterPro" id="IPR018317">
    <property type="entry name" value="QueC"/>
</dbReference>
<dbReference type="NCBIfam" id="TIGR00364">
    <property type="entry name" value="7-cyano-7-deazaguanine synthase QueC"/>
    <property type="match status" value="1"/>
</dbReference>
<dbReference type="EC" id="6.3.4.20" evidence="9 11"/>